<sequence length="463" mass="51460" precursor="true">MNRYLGLLVWLAMFLTGIAVPSAMAQQPPTLETPQTQSDAIQGVSLSEMVMRRDSSFQWEIEHRGELEGCAYLQIDLISQRWQGTPWRHALFILNPPEVSSDQTHALMMIAGGSWQSQWDQTGPGKLPVPKELTLLARVARDTQTPVAVLKHVPFQPMMNGRHEDALIAHTLKQYLDTKDPEWPLLPAMARAASAAMDAIVSASKQQWGLELANFTVTGASKRGWTTYLVGAADPRVKAIAPMVIDMLNLQPQMDHQLAAWGKYSPQIEDYTRLGLQETLSTPAGKPLRQMIDPFEHRKQLTMPKLILLGTNDPYWPADASRFYYDELPSPRSLLNIPNNGHGLNDLPRILGGITALHRSVCGGQPMPDWHGEWKPGKTGGVIVATSDREPIAVTAWIAQSNHRDFRDSQWHPKPVAVSGDGKWRLEMPNPDSGSTAVMLEARFETGDSFPLSLTTQVHVLSK</sequence>
<accession>A0A5C6CRR3</accession>
<dbReference type="Pfam" id="PF10142">
    <property type="entry name" value="PhoPQ_related"/>
    <property type="match status" value="1"/>
</dbReference>
<keyword evidence="1" id="KW-0732">Signal</keyword>
<evidence type="ECO:0000256" key="1">
    <source>
        <dbReference type="SAM" id="SignalP"/>
    </source>
</evidence>
<evidence type="ECO:0000313" key="3">
    <source>
        <dbReference type="Proteomes" id="UP000316304"/>
    </source>
</evidence>
<dbReference type="RefSeq" id="WP_231611978.1">
    <property type="nucleotide sequence ID" value="NZ_SJPT01000001.1"/>
</dbReference>
<comment type="caution">
    <text evidence="2">The sequence shown here is derived from an EMBL/GenBank/DDBJ whole genome shotgun (WGS) entry which is preliminary data.</text>
</comment>
<dbReference type="PANTHER" id="PTHR31497">
    <property type="entry name" value="AUTOCRINE PROLIFERATION REPRESSOR PROTEIN A"/>
    <property type="match status" value="1"/>
</dbReference>
<feature type="chain" id="PRO_5023002502" evidence="1">
    <location>
        <begin position="26"/>
        <end position="463"/>
    </location>
</feature>
<gene>
    <name evidence="2" type="ORF">Pla52o_00030</name>
</gene>
<feature type="signal peptide" evidence="1">
    <location>
        <begin position="1"/>
        <end position="25"/>
    </location>
</feature>
<evidence type="ECO:0000313" key="2">
    <source>
        <dbReference type="EMBL" id="TWU26151.1"/>
    </source>
</evidence>
<keyword evidence="3" id="KW-1185">Reference proteome</keyword>
<name>A0A5C6CRR3_9BACT</name>
<proteinExistence type="predicted"/>
<dbReference type="SUPFAM" id="SSF53474">
    <property type="entry name" value="alpha/beta-Hydrolases"/>
    <property type="match status" value="1"/>
</dbReference>
<reference evidence="2 3" key="1">
    <citation type="submission" date="2019-02" db="EMBL/GenBank/DDBJ databases">
        <title>Deep-cultivation of Planctomycetes and their phenomic and genomic characterization uncovers novel biology.</title>
        <authorList>
            <person name="Wiegand S."/>
            <person name="Jogler M."/>
            <person name="Boedeker C."/>
            <person name="Pinto D."/>
            <person name="Vollmers J."/>
            <person name="Rivas-Marin E."/>
            <person name="Kohn T."/>
            <person name="Peeters S.H."/>
            <person name="Heuer A."/>
            <person name="Rast P."/>
            <person name="Oberbeckmann S."/>
            <person name="Bunk B."/>
            <person name="Jeske O."/>
            <person name="Meyerdierks A."/>
            <person name="Storesund J.E."/>
            <person name="Kallscheuer N."/>
            <person name="Luecker S."/>
            <person name="Lage O.M."/>
            <person name="Pohl T."/>
            <person name="Merkel B.J."/>
            <person name="Hornburger P."/>
            <person name="Mueller R.-W."/>
            <person name="Bruemmer F."/>
            <person name="Labrenz M."/>
            <person name="Spormann A.M."/>
            <person name="Op Den Camp H."/>
            <person name="Overmann J."/>
            <person name="Amann R."/>
            <person name="Jetten M.S.M."/>
            <person name="Mascher T."/>
            <person name="Medema M.H."/>
            <person name="Devos D.P."/>
            <person name="Kaster A.-K."/>
            <person name="Ovreas L."/>
            <person name="Rohde M."/>
            <person name="Galperin M.Y."/>
            <person name="Jogler C."/>
        </authorList>
    </citation>
    <scope>NUCLEOTIDE SEQUENCE [LARGE SCALE GENOMIC DNA]</scope>
    <source>
        <strain evidence="2 3">Pla52o</strain>
    </source>
</reference>
<dbReference type="InterPro" id="IPR009199">
    <property type="entry name" value="PhoPQ-act_pathogen-rel_PqaA"/>
</dbReference>
<protein>
    <submittedName>
        <fullName evidence="2">PhoPQ-activated pathogenicity-related protein</fullName>
    </submittedName>
</protein>
<dbReference type="PANTHER" id="PTHR31497:SF0">
    <property type="entry name" value="AUTOCRINE PROLIFERATION REPRESSOR PROTEIN A"/>
    <property type="match status" value="1"/>
</dbReference>
<dbReference type="EMBL" id="SJPT01000001">
    <property type="protein sequence ID" value="TWU26151.1"/>
    <property type="molecule type" value="Genomic_DNA"/>
</dbReference>
<dbReference type="Proteomes" id="UP000316304">
    <property type="component" value="Unassembled WGS sequence"/>
</dbReference>
<dbReference type="InterPro" id="IPR029058">
    <property type="entry name" value="AB_hydrolase_fold"/>
</dbReference>
<organism evidence="2 3">
    <name type="scientific">Novipirellula galeiformis</name>
    <dbReference type="NCBI Taxonomy" id="2528004"/>
    <lineage>
        <taxon>Bacteria</taxon>
        <taxon>Pseudomonadati</taxon>
        <taxon>Planctomycetota</taxon>
        <taxon>Planctomycetia</taxon>
        <taxon>Pirellulales</taxon>
        <taxon>Pirellulaceae</taxon>
        <taxon>Novipirellula</taxon>
    </lineage>
</organism>
<dbReference type="PIRSF" id="PIRSF014728">
    <property type="entry name" value="PqaA"/>
    <property type="match status" value="1"/>
</dbReference>
<dbReference type="AlphaFoldDB" id="A0A5C6CRR3"/>
<dbReference type="Gene3D" id="3.40.50.1820">
    <property type="entry name" value="alpha/beta hydrolase"/>
    <property type="match status" value="1"/>
</dbReference>